<sequence>MKRFGWVLCLALAGCGGPEVIVARGTGTQQAIEKKSLAIVFNGKTATGWSKHQRGTGLEKPMITEEEKQAAAVRCKDLGTSMANNLRPMTQQQLAPYLATSDKEFHNALTVEINRISADTDGSADIVATIYYGARGNEKPGWSRIIHIQASRFSTGESVSRELADATLAQLKASALIQ</sequence>
<reference evidence="1" key="1">
    <citation type="submission" date="2019-12" db="EMBL/GenBank/DDBJ databases">
        <title>Novel species isolated from a subtropical stream in China.</title>
        <authorList>
            <person name="Lu H."/>
        </authorList>
    </citation>
    <scope>NUCLEOTIDE SEQUENCE [LARGE SCALE GENOMIC DNA]</scope>
    <source>
        <strain evidence="1">FT81W</strain>
    </source>
</reference>
<evidence type="ECO:0000313" key="2">
    <source>
        <dbReference type="Proteomes" id="UP000447355"/>
    </source>
</evidence>
<gene>
    <name evidence="1" type="ORF">GTP90_23170</name>
</gene>
<comment type="caution">
    <text evidence="1">The sequence shown here is derived from an EMBL/GenBank/DDBJ whole genome shotgun (WGS) entry which is preliminary data.</text>
</comment>
<dbReference type="AlphaFoldDB" id="A0A845GTU0"/>
<dbReference type="PROSITE" id="PS51257">
    <property type="entry name" value="PROKAR_LIPOPROTEIN"/>
    <property type="match status" value="1"/>
</dbReference>
<accession>A0A845GTU0</accession>
<evidence type="ECO:0008006" key="3">
    <source>
        <dbReference type="Google" id="ProtNLM"/>
    </source>
</evidence>
<organism evidence="1 2">
    <name type="scientific">Duganella vulcania</name>
    <dbReference type="NCBI Taxonomy" id="2692166"/>
    <lineage>
        <taxon>Bacteria</taxon>
        <taxon>Pseudomonadati</taxon>
        <taxon>Pseudomonadota</taxon>
        <taxon>Betaproteobacteria</taxon>
        <taxon>Burkholderiales</taxon>
        <taxon>Oxalobacteraceae</taxon>
        <taxon>Telluria group</taxon>
        <taxon>Duganella</taxon>
    </lineage>
</organism>
<dbReference type="RefSeq" id="WP_161085759.1">
    <property type="nucleotide sequence ID" value="NZ_WWCX01000053.1"/>
</dbReference>
<protein>
    <recommendedName>
        <fullName evidence="3">Lipoprotein</fullName>
    </recommendedName>
</protein>
<evidence type="ECO:0000313" key="1">
    <source>
        <dbReference type="EMBL" id="MYM96762.1"/>
    </source>
</evidence>
<name>A0A845GTU0_9BURK</name>
<proteinExistence type="predicted"/>
<dbReference type="EMBL" id="WWCX01000053">
    <property type="protein sequence ID" value="MYM96762.1"/>
    <property type="molecule type" value="Genomic_DNA"/>
</dbReference>
<dbReference type="Proteomes" id="UP000447355">
    <property type="component" value="Unassembled WGS sequence"/>
</dbReference>